<dbReference type="KEGG" id="mym:A176_004041"/>
<keyword evidence="2" id="KW-0812">Transmembrane</keyword>
<evidence type="ECO:0000256" key="2">
    <source>
        <dbReference type="SAM" id="Phobius"/>
    </source>
</evidence>
<proteinExistence type="predicted"/>
<name>A0A0H4WWE4_9BACT</name>
<dbReference type="RefSeq" id="WP_002639719.1">
    <property type="nucleotide sequence ID" value="NZ_CP012109.1"/>
</dbReference>
<protein>
    <submittedName>
        <fullName evidence="3">Uncharacterized protein</fullName>
    </submittedName>
</protein>
<reference evidence="3 4" key="1">
    <citation type="journal article" date="2016" name="PLoS ONE">
        <title>Complete Genome Sequence and Comparative Genomics of a Novel Myxobacterium Myxococcus hansupus.</title>
        <authorList>
            <person name="Sharma G."/>
            <person name="Narwani T."/>
            <person name="Subramanian S."/>
        </authorList>
    </citation>
    <scope>NUCLEOTIDE SEQUENCE [LARGE SCALE GENOMIC DNA]</scope>
    <source>
        <strain evidence="4">mixupus</strain>
    </source>
</reference>
<dbReference type="AlphaFoldDB" id="A0A0H4WWE4"/>
<feature type="transmembrane region" description="Helical" evidence="2">
    <location>
        <begin position="82"/>
        <end position="102"/>
    </location>
</feature>
<feature type="compositionally biased region" description="Basic and acidic residues" evidence="1">
    <location>
        <begin position="118"/>
        <end position="128"/>
    </location>
</feature>
<evidence type="ECO:0000256" key="1">
    <source>
        <dbReference type="SAM" id="MobiDB-lite"/>
    </source>
</evidence>
<dbReference type="eggNOG" id="ENOG50316Y6">
    <property type="taxonomic scope" value="Bacteria"/>
</dbReference>
<keyword evidence="2" id="KW-0472">Membrane</keyword>
<feature type="region of interest" description="Disordered" evidence="1">
    <location>
        <begin position="116"/>
        <end position="140"/>
    </location>
</feature>
<sequence length="140" mass="15001">MGTTRSVMTALCISLLAAGGASYCYIRADALQVQGQWLMERGTAQAEDYAARLDGGAADAQLKTFAERRGVLEAAHVWQRGMMLGVLAASLAAVCAYLLFLLKRLNDQLIDVTGGDSHASHTREHASSEHVQALTPSPQR</sequence>
<dbReference type="Proteomes" id="UP000009026">
    <property type="component" value="Chromosome"/>
</dbReference>
<accession>A0A0H4WWE4</accession>
<keyword evidence="4" id="KW-1185">Reference proteome</keyword>
<evidence type="ECO:0000313" key="3">
    <source>
        <dbReference type="EMBL" id="AKQ67129.1"/>
    </source>
</evidence>
<dbReference type="OrthoDB" id="5525453at2"/>
<dbReference type="PATRIC" id="fig|1297742.4.peg.4087"/>
<dbReference type="EMBL" id="CP012109">
    <property type="protein sequence ID" value="AKQ67129.1"/>
    <property type="molecule type" value="Genomic_DNA"/>
</dbReference>
<gene>
    <name evidence="3" type="ORF">A176_004041</name>
</gene>
<organism evidence="3 4">
    <name type="scientific">Pseudomyxococcus hansupus</name>
    <dbReference type="NCBI Taxonomy" id="1297742"/>
    <lineage>
        <taxon>Bacteria</taxon>
        <taxon>Pseudomonadati</taxon>
        <taxon>Myxococcota</taxon>
        <taxon>Myxococcia</taxon>
        <taxon>Myxococcales</taxon>
        <taxon>Cystobacterineae</taxon>
        <taxon>Myxococcaceae</taxon>
        <taxon>Pseudomyxococcus</taxon>
    </lineage>
</organism>
<dbReference type="STRING" id="1297742.A176_004041"/>
<evidence type="ECO:0000313" key="4">
    <source>
        <dbReference type="Proteomes" id="UP000009026"/>
    </source>
</evidence>
<keyword evidence="2" id="KW-1133">Transmembrane helix</keyword>